<sequence length="416" mass="47459">MGNQQAGYTSAGSVSLSHFKLKRTLGRGNFGKVRLVEYRESGVQYALKYFSKDDLIRRRMGANVCVERDILEAIHHPFICNMHFSFQDDYHLYLVLDYMEGGDLRFHSSRRVFSPSELLFIAAELASALCFLHSKGIVHRDVKPDNILLDAQGHAYLTDFNVATYIGNDKLASHTGTPQYMAPELVLGRGYGHGVDWWALGITLYELLFKRIPFKGNLKKHRMSIVNQPIQWPNCATPSPLLNLLKILLVKDPALRFPNHSSLKEFKAHPSFSQIDFEKLGSKQLIPSFCPDVTKLNVESGLDLEELLLDELPLESIPTKRNFNTIKRMPEKLLFLEYSFRDYNLKIDPPVEPKFQKNFCISPPPAGFLRRVTRSFSGGFPQSQTDGLKNCYASRPSFITRLRLKKSTMSIRPNQI</sequence>
<keyword evidence="2" id="KW-1185">Reference proteome</keyword>
<gene>
    <name evidence="1" type="primary">PKC1_4</name>
    <name evidence="1" type="ORF">DSO57_1020590</name>
</gene>
<evidence type="ECO:0000313" key="1">
    <source>
        <dbReference type="EMBL" id="KAJ9084786.1"/>
    </source>
</evidence>
<proteinExistence type="predicted"/>
<organism evidence="1 2">
    <name type="scientific">Entomophthora muscae</name>
    <dbReference type="NCBI Taxonomy" id="34485"/>
    <lineage>
        <taxon>Eukaryota</taxon>
        <taxon>Fungi</taxon>
        <taxon>Fungi incertae sedis</taxon>
        <taxon>Zoopagomycota</taxon>
        <taxon>Entomophthoromycotina</taxon>
        <taxon>Entomophthoromycetes</taxon>
        <taxon>Entomophthorales</taxon>
        <taxon>Entomophthoraceae</taxon>
        <taxon>Entomophthora</taxon>
    </lineage>
</organism>
<dbReference type="EMBL" id="QTSX02000807">
    <property type="protein sequence ID" value="KAJ9084786.1"/>
    <property type="molecule type" value="Genomic_DNA"/>
</dbReference>
<name>A0ACC2UDJ4_9FUNG</name>
<protein>
    <submittedName>
        <fullName evidence="1">Serine/threonine kinase</fullName>
        <ecNumber evidence="1">2.7.11.1</ecNumber>
    </submittedName>
</protein>
<dbReference type="Proteomes" id="UP001165960">
    <property type="component" value="Unassembled WGS sequence"/>
</dbReference>
<evidence type="ECO:0000313" key="2">
    <source>
        <dbReference type="Proteomes" id="UP001165960"/>
    </source>
</evidence>
<dbReference type="EC" id="2.7.11.1" evidence="1"/>
<comment type="caution">
    <text evidence="1">The sequence shown here is derived from an EMBL/GenBank/DDBJ whole genome shotgun (WGS) entry which is preliminary data.</text>
</comment>
<keyword evidence="1" id="KW-0418">Kinase</keyword>
<reference evidence="1" key="1">
    <citation type="submission" date="2022-04" db="EMBL/GenBank/DDBJ databases">
        <title>Genome of the entomopathogenic fungus Entomophthora muscae.</title>
        <authorList>
            <person name="Elya C."/>
            <person name="Lovett B.R."/>
            <person name="Lee E."/>
            <person name="Macias A.M."/>
            <person name="Hajek A.E."/>
            <person name="De Bivort B.L."/>
            <person name="Kasson M.T."/>
            <person name="De Fine Licht H.H."/>
            <person name="Stajich J.E."/>
        </authorList>
    </citation>
    <scope>NUCLEOTIDE SEQUENCE</scope>
    <source>
        <strain evidence="1">Berkeley</strain>
    </source>
</reference>
<accession>A0ACC2UDJ4</accession>
<keyword evidence="1" id="KW-0808">Transferase</keyword>